<evidence type="ECO:0000256" key="1">
    <source>
        <dbReference type="ARBA" id="ARBA00022679"/>
    </source>
</evidence>
<protein>
    <submittedName>
        <fullName evidence="3">Ribosomal-protein-alanine N-acetyltransferase</fullName>
    </submittedName>
</protein>
<feature type="domain" description="N-acetyltransferase" evidence="2">
    <location>
        <begin position="1"/>
        <end position="136"/>
    </location>
</feature>
<dbReference type="PANTHER" id="PTHR13947:SF37">
    <property type="entry name" value="LD18367P"/>
    <property type="match status" value="1"/>
</dbReference>
<dbReference type="AlphaFoldDB" id="A0A285RJW9"/>
<dbReference type="InterPro" id="IPR016181">
    <property type="entry name" value="Acyl_CoA_acyltransferase"/>
</dbReference>
<reference evidence="4" key="1">
    <citation type="submission" date="2017-08" db="EMBL/GenBank/DDBJ databases">
        <authorList>
            <person name="Varghese N."/>
            <person name="Submissions S."/>
        </authorList>
    </citation>
    <scope>NUCLEOTIDE SEQUENCE [LARGE SCALE GENOMIC DNA]</scope>
    <source>
        <strain evidence="4">JA276</strain>
    </source>
</reference>
<keyword evidence="1 3" id="KW-0808">Transferase</keyword>
<dbReference type="Proteomes" id="UP000219111">
    <property type="component" value="Unassembled WGS sequence"/>
</dbReference>
<dbReference type="PANTHER" id="PTHR13947">
    <property type="entry name" value="GNAT FAMILY N-ACETYLTRANSFERASE"/>
    <property type="match status" value="1"/>
</dbReference>
<dbReference type="RefSeq" id="WP_097068448.1">
    <property type="nucleotide sequence ID" value="NZ_OBMT01000001.1"/>
</dbReference>
<dbReference type="SUPFAM" id="SSF55729">
    <property type="entry name" value="Acyl-CoA N-acyltransferases (Nat)"/>
    <property type="match status" value="1"/>
</dbReference>
<dbReference type="OrthoDB" id="9804026at2"/>
<dbReference type="PROSITE" id="PS51186">
    <property type="entry name" value="GNAT"/>
    <property type="match status" value="1"/>
</dbReference>
<gene>
    <name evidence="3" type="ORF">SAMN05877831_101431</name>
</gene>
<evidence type="ECO:0000313" key="3">
    <source>
        <dbReference type="EMBL" id="SOB94400.1"/>
    </source>
</evidence>
<sequence>MAPEALAVLHSACFTTPRPWSAAEFSELLASAPCFLLSEPEAFLLGRVIADEAELLTLAVAPGARRQGKAARLVTGFAAEARARGASAAFLEVAASNAPARALYAAAGWTEAGRRKRYYHAPDGTTEDALVLVLTL</sequence>
<evidence type="ECO:0000259" key="2">
    <source>
        <dbReference type="PROSITE" id="PS51186"/>
    </source>
</evidence>
<dbReference type="InterPro" id="IPR000182">
    <property type="entry name" value="GNAT_dom"/>
</dbReference>
<accession>A0A285RJW9</accession>
<dbReference type="EMBL" id="OBMT01000001">
    <property type="protein sequence ID" value="SOB94400.1"/>
    <property type="molecule type" value="Genomic_DNA"/>
</dbReference>
<keyword evidence="4" id="KW-1185">Reference proteome</keyword>
<proteinExistence type="predicted"/>
<dbReference type="InterPro" id="IPR050769">
    <property type="entry name" value="NAT_camello-type"/>
</dbReference>
<dbReference type="Pfam" id="PF00583">
    <property type="entry name" value="Acetyltransf_1"/>
    <property type="match status" value="1"/>
</dbReference>
<organism evidence="3 4">
    <name type="scientific">Rhodobacter maris</name>
    <dbReference type="NCBI Taxonomy" id="446682"/>
    <lineage>
        <taxon>Bacteria</taxon>
        <taxon>Pseudomonadati</taxon>
        <taxon>Pseudomonadota</taxon>
        <taxon>Alphaproteobacteria</taxon>
        <taxon>Rhodobacterales</taxon>
        <taxon>Rhodobacter group</taxon>
        <taxon>Rhodobacter</taxon>
    </lineage>
</organism>
<name>A0A285RJW9_9RHOB</name>
<dbReference type="CDD" id="cd04301">
    <property type="entry name" value="NAT_SF"/>
    <property type="match status" value="1"/>
</dbReference>
<dbReference type="GO" id="GO:0008080">
    <property type="term" value="F:N-acetyltransferase activity"/>
    <property type="evidence" value="ECO:0007669"/>
    <property type="project" value="InterPro"/>
</dbReference>
<dbReference type="Gene3D" id="3.40.630.30">
    <property type="match status" value="1"/>
</dbReference>
<evidence type="ECO:0000313" key="4">
    <source>
        <dbReference type="Proteomes" id="UP000219111"/>
    </source>
</evidence>